<gene>
    <name evidence="3" type="ORF">K431DRAFT_169389</name>
</gene>
<accession>A0A9P4Q2J8</accession>
<comment type="caution">
    <text evidence="3">The sequence shown here is derived from an EMBL/GenBank/DDBJ whole genome shotgun (WGS) entry which is preliminary data.</text>
</comment>
<dbReference type="InterPro" id="IPR036291">
    <property type="entry name" value="NAD(P)-bd_dom_sf"/>
</dbReference>
<dbReference type="SUPFAM" id="SSF51735">
    <property type="entry name" value="NAD(P)-binding Rossmann-fold domains"/>
    <property type="match status" value="1"/>
</dbReference>
<evidence type="ECO:0000256" key="1">
    <source>
        <dbReference type="ARBA" id="ARBA00006484"/>
    </source>
</evidence>
<comment type="similarity">
    <text evidence="1">Belongs to the short-chain dehydrogenases/reductases (SDR) family.</text>
</comment>
<dbReference type="EMBL" id="MU003859">
    <property type="protein sequence ID" value="KAF2716872.1"/>
    <property type="molecule type" value="Genomic_DNA"/>
</dbReference>
<dbReference type="CDD" id="cd05233">
    <property type="entry name" value="SDR_c"/>
    <property type="match status" value="1"/>
</dbReference>
<evidence type="ECO:0000313" key="4">
    <source>
        <dbReference type="Proteomes" id="UP000799441"/>
    </source>
</evidence>
<organism evidence="3 4">
    <name type="scientific">Polychaeton citri CBS 116435</name>
    <dbReference type="NCBI Taxonomy" id="1314669"/>
    <lineage>
        <taxon>Eukaryota</taxon>
        <taxon>Fungi</taxon>
        <taxon>Dikarya</taxon>
        <taxon>Ascomycota</taxon>
        <taxon>Pezizomycotina</taxon>
        <taxon>Dothideomycetes</taxon>
        <taxon>Dothideomycetidae</taxon>
        <taxon>Capnodiales</taxon>
        <taxon>Capnodiaceae</taxon>
        <taxon>Polychaeton</taxon>
    </lineage>
</organism>
<evidence type="ECO:0008006" key="5">
    <source>
        <dbReference type="Google" id="ProtNLM"/>
    </source>
</evidence>
<proteinExistence type="inferred from homology"/>
<dbReference type="PANTHER" id="PTHR43669:SF4">
    <property type="entry name" value="SHORT-CHAIN DEHYDROGENASE"/>
    <property type="match status" value="1"/>
</dbReference>
<keyword evidence="4" id="KW-1185">Reference proteome</keyword>
<dbReference type="AlphaFoldDB" id="A0A9P4Q2J8"/>
<evidence type="ECO:0000313" key="3">
    <source>
        <dbReference type="EMBL" id="KAF2716872.1"/>
    </source>
</evidence>
<dbReference type="PANTHER" id="PTHR43669">
    <property type="entry name" value="5-KETO-D-GLUCONATE 5-REDUCTASE"/>
    <property type="match status" value="1"/>
</dbReference>
<name>A0A9P4Q2J8_9PEZI</name>
<dbReference type="OrthoDB" id="5336600at2759"/>
<dbReference type="GO" id="GO:0016491">
    <property type="term" value="F:oxidoreductase activity"/>
    <property type="evidence" value="ECO:0007669"/>
    <property type="project" value="UniProtKB-KW"/>
</dbReference>
<dbReference type="Gene3D" id="3.40.50.720">
    <property type="entry name" value="NAD(P)-binding Rossmann-like Domain"/>
    <property type="match status" value="1"/>
</dbReference>
<reference evidence="3" key="1">
    <citation type="journal article" date="2020" name="Stud. Mycol.">
        <title>101 Dothideomycetes genomes: a test case for predicting lifestyles and emergence of pathogens.</title>
        <authorList>
            <person name="Haridas S."/>
            <person name="Albert R."/>
            <person name="Binder M."/>
            <person name="Bloem J."/>
            <person name="Labutti K."/>
            <person name="Salamov A."/>
            <person name="Andreopoulos B."/>
            <person name="Baker S."/>
            <person name="Barry K."/>
            <person name="Bills G."/>
            <person name="Bluhm B."/>
            <person name="Cannon C."/>
            <person name="Castanera R."/>
            <person name="Culley D."/>
            <person name="Daum C."/>
            <person name="Ezra D."/>
            <person name="Gonzalez J."/>
            <person name="Henrissat B."/>
            <person name="Kuo A."/>
            <person name="Liang C."/>
            <person name="Lipzen A."/>
            <person name="Lutzoni F."/>
            <person name="Magnuson J."/>
            <person name="Mondo S."/>
            <person name="Nolan M."/>
            <person name="Ohm R."/>
            <person name="Pangilinan J."/>
            <person name="Park H.-J."/>
            <person name="Ramirez L."/>
            <person name="Alfaro M."/>
            <person name="Sun H."/>
            <person name="Tritt A."/>
            <person name="Yoshinaga Y."/>
            <person name="Zwiers L.-H."/>
            <person name="Turgeon B."/>
            <person name="Goodwin S."/>
            <person name="Spatafora J."/>
            <person name="Crous P."/>
            <person name="Grigoriev I."/>
        </authorList>
    </citation>
    <scope>NUCLEOTIDE SEQUENCE</scope>
    <source>
        <strain evidence="3">CBS 116435</strain>
    </source>
</reference>
<keyword evidence="2" id="KW-0560">Oxidoreductase</keyword>
<dbReference type="Proteomes" id="UP000799441">
    <property type="component" value="Unassembled WGS sequence"/>
</dbReference>
<sequence length="233" mass="24662">MSSNAVVLILGAGPRIGAAVAESFAAKCYQVALASRTGTGVKTDRGYLSLKVDLAHSTAIPSLFQAVNAEFQSPPSVIVYNAGSLTPPPDQNDPLSIPGADVERDFVVNTVAPYVAAHEAVKGWAGLPGDVKKSFIYTGNITNVAIVPMPLMVNGGMGKAASAYWLGTADMLYKERGYRFFYADERNADGRLKGAQLDGPAAGEFYTQLATHEGSVPWHATFVKGQGYKKFAV</sequence>
<evidence type="ECO:0000256" key="2">
    <source>
        <dbReference type="ARBA" id="ARBA00023002"/>
    </source>
</evidence>
<protein>
    <recommendedName>
        <fullName evidence="5">NAD(P)-binding protein</fullName>
    </recommendedName>
</protein>